<evidence type="ECO:0000313" key="10">
    <source>
        <dbReference type="Proteomes" id="UP000285575"/>
    </source>
</evidence>
<dbReference type="GO" id="GO:0030246">
    <property type="term" value="F:carbohydrate binding"/>
    <property type="evidence" value="ECO:0007669"/>
    <property type="project" value="InterPro"/>
</dbReference>
<evidence type="ECO:0000256" key="5">
    <source>
        <dbReference type="ARBA" id="ARBA00023136"/>
    </source>
</evidence>
<dbReference type="SUPFAM" id="SSF56935">
    <property type="entry name" value="Porins"/>
    <property type="match status" value="1"/>
</dbReference>
<dbReference type="GO" id="GO:0009279">
    <property type="term" value="C:cell outer membrane"/>
    <property type="evidence" value="ECO:0007669"/>
    <property type="project" value="UniProtKB-SubCell"/>
</dbReference>
<evidence type="ECO:0000256" key="4">
    <source>
        <dbReference type="ARBA" id="ARBA00022692"/>
    </source>
</evidence>
<evidence type="ECO:0000259" key="8">
    <source>
        <dbReference type="Pfam" id="PF25183"/>
    </source>
</evidence>
<organism evidence="9 10">
    <name type="scientific">Rubrivivax rivuli</name>
    <dbReference type="NCBI Taxonomy" id="1862385"/>
    <lineage>
        <taxon>Bacteria</taxon>
        <taxon>Pseudomonadati</taxon>
        <taxon>Pseudomonadota</taxon>
        <taxon>Betaproteobacteria</taxon>
        <taxon>Burkholderiales</taxon>
        <taxon>Sphaerotilaceae</taxon>
        <taxon>Rubrivivax</taxon>
    </lineage>
</organism>
<dbReference type="Gene3D" id="2.60.40.1120">
    <property type="entry name" value="Carboxypeptidase-like, regulatory domain"/>
    <property type="match status" value="1"/>
</dbReference>
<sequence length="1149" mass="123560">MNNRDWMGFSRTALAAAVAIVAAAPAFAQNTTASLGGLIVGGDGKPVAGATVVIVHVESGSTNTVTTDAAGRYGARGLRAGGPYTVTITKGSQTEKRENVFLNLAETGSLNATLGGTQTIVVTGRGVNERFNSSAMGSGTNLGSRELAALASIQRNLQDYARTDPRLAQTDKERGEISAAGQNTRFNSITIDGVTTNDTFGLEANNLPTIKQPISIDAIQSVQVNLSNYDVTQKGYTGANINAVTKSGTNDFKGSVYYVWRDDGLVGKRYNRSTDTYFDAPAFEESTIGFTLGGPIIKDKLFFFASYEELKSSRSRPTNGPIGSASTNVGITQSAIDQAIAIARNTWNFDAGTSTVPDGLEVSVKDTLLKLDWNINDNHRANIRYTKTEQLEPNLVGFSGTGLSLSSWWYNQAKTIESVVGQWFADWTPDLSTELKISQRNYDSAPTPVNGVRLPAIGLRFNGPAGAGETFNTGNRFLNMGTELSRHFNVLGTETTDIYAGAVWNLGKHELKFGLDYANNEVYNAFLQNVNGNYTFACEPGAYSFGTVTACGSGTAAGSYRPTGALPTSTPIDMTAAQRELTVLENFQRGTPSAYSVQLPLAGRTLADGVATWSYANTGLFVQDTFKVTDKLNIMFGIRVDQSSVPETPLFNSTVAQPLVAGSVTGANTVTRNTGGFGERNDRTLDGTNLVQPRFGFNWNLGTAETRMQLRGGFGLFQGAAANVWLSNPFSNTGMAVGTYSCTSFTNCATANARFNPNPAAQPALTGQPPAPNVDLISSDLEQPSVVKVNFAFDAELPPLPVVGRLTVGAEVLRIQNKAGIYYQHLNLGGQTATGSDGRKLFYTPQTYSSACWSGSNFSTTGACAGSRNRALSNAAFNNVIIARKTDQGYSEAVTLSVGQPTNLGFGWNLAYTKTTAKEVSPLTSSTSNSNWNGKNSFDPNEEVLQNSNYLVKDRVSASLTWAKAFVGNYRTSVGVFYEGRRGKPYSWTYINDLNGDGINGNDLMYIPSAPGSGEVVFRGGATEEARFWEIVNANSALAAAKGGVVGRNNSFAPWVNNFDVRFSQEMPGFMKGHKTTFTLDILNFGNLLNKRWGRIDEIGFPSNRSFVNFNGLDNGRYVYSLGTLEDFVTRQQAGESQWAVQATLRYEF</sequence>
<accession>A0A437RCW7</accession>
<feature type="signal peptide" evidence="7">
    <location>
        <begin position="1"/>
        <end position="28"/>
    </location>
</feature>
<feature type="domain" description="TonB-dependent transporter Oar-like beta-barrel" evidence="8">
    <location>
        <begin position="365"/>
        <end position="1088"/>
    </location>
</feature>
<dbReference type="EMBL" id="SACR01000005">
    <property type="protein sequence ID" value="RVU44596.1"/>
    <property type="molecule type" value="Genomic_DNA"/>
</dbReference>
<dbReference type="AlphaFoldDB" id="A0A437RCW7"/>
<evidence type="ECO:0000256" key="3">
    <source>
        <dbReference type="ARBA" id="ARBA00022452"/>
    </source>
</evidence>
<comment type="subcellular location">
    <subcellularLocation>
        <location evidence="1">Cell outer membrane</location>
        <topology evidence="1">Multi-pass membrane protein</topology>
    </subcellularLocation>
</comment>
<gene>
    <name evidence="9" type="ORF">EOE66_18215</name>
</gene>
<dbReference type="Gene3D" id="2.40.170.20">
    <property type="entry name" value="TonB-dependent receptor, beta-barrel domain"/>
    <property type="match status" value="1"/>
</dbReference>
<keyword evidence="7" id="KW-0732">Signal</keyword>
<dbReference type="PANTHER" id="PTHR30069">
    <property type="entry name" value="TONB-DEPENDENT OUTER MEMBRANE RECEPTOR"/>
    <property type="match status" value="1"/>
</dbReference>
<keyword evidence="2" id="KW-0813">Transport</keyword>
<evidence type="ECO:0000256" key="1">
    <source>
        <dbReference type="ARBA" id="ARBA00004571"/>
    </source>
</evidence>
<name>A0A437RCW7_9BURK</name>
<dbReference type="InterPro" id="IPR057601">
    <property type="entry name" value="Oar-like_b-barrel"/>
</dbReference>
<dbReference type="OrthoDB" id="9768147at2"/>
<dbReference type="GO" id="GO:0044718">
    <property type="term" value="P:siderophore transmembrane transport"/>
    <property type="evidence" value="ECO:0007669"/>
    <property type="project" value="TreeGrafter"/>
</dbReference>
<dbReference type="Pfam" id="PF25183">
    <property type="entry name" value="OMP_b-brl_4"/>
    <property type="match status" value="2"/>
</dbReference>
<dbReference type="InterPro" id="IPR039426">
    <property type="entry name" value="TonB-dep_rcpt-like"/>
</dbReference>
<proteinExistence type="predicted"/>
<dbReference type="Pfam" id="PF13620">
    <property type="entry name" value="CarboxypepD_reg"/>
    <property type="match status" value="1"/>
</dbReference>
<dbReference type="InterPro" id="IPR013784">
    <property type="entry name" value="Carb-bd-like_fold"/>
</dbReference>
<evidence type="ECO:0000256" key="2">
    <source>
        <dbReference type="ARBA" id="ARBA00022448"/>
    </source>
</evidence>
<protein>
    <submittedName>
        <fullName evidence="9">Oar protein</fullName>
    </submittedName>
</protein>
<evidence type="ECO:0000313" key="9">
    <source>
        <dbReference type="EMBL" id="RVU44596.1"/>
    </source>
</evidence>
<keyword evidence="3" id="KW-1134">Transmembrane beta strand</keyword>
<keyword evidence="5" id="KW-0472">Membrane</keyword>
<dbReference type="PANTHER" id="PTHR30069:SF46">
    <property type="entry name" value="OAR PROTEIN"/>
    <property type="match status" value="1"/>
</dbReference>
<keyword evidence="10" id="KW-1185">Reference proteome</keyword>
<dbReference type="RefSeq" id="WP_128230141.1">
    <property type="nucleotide sequence ID" value="NZ_SACR01000005.1"/>
</dbReference>
<feature type="chain" id="PRO_5019175320" evidence="7">
    <location>
        <begin position="29"/>
        <end position="1149"/>
    </location>
</feature>
<keyword evidence="6" id="KW-0998">Cell outer membrane</keyword>
<dbReference type="Proteomes" id="UP000285575">
    <property type="component" value="Unassembled WGS sequence"/>
</dbReference>
<comment type="caution">
    <text evidence="9">The sequence shown here is derived from an EMBL/GenBank/DDBJ whole genome shotgun (WGS) entry which is preliminary data.</text>
</comment>
<evidence type="ECO:0000256" key="6">
    <source>
        <dbReference type="ARBA" id="ARBA00023237"/>
    </source>
</evidence>
<keyword evidence="4" id="KW-0812">Transmembrane</keyword>
<feature type="domain" description="TonB-dependent transporter Oar-like beta-barrel" evidence="8">
    <location>
        <begin position="244"/>
        <end position="330"/>
    </location>
</feature>
<reference evidence="9 10" key="1">
    <citation type="submission" date="2019-01" db="EMBL/GenBank/DDBJ databases">
        <authorList>
            <person name="Chen W.-M."/>
        </authorList>
    </citation>
    <scope>NUCLEOTIDE SEQUENCE [LARGE SCALE GENOMIC DNA]</scope>
    <source>
        <strain evidence="9 10">KYPY4</strain>
    </source>
</reference>
<dbReference type="InterPro" id="IPR036942">
    <property type="entry name" value="Beta-barrel_TonB_sf"/>
</dbReference>
<evidence type="ECO:0000256" key="7">
    <source>
        <dbReference type="SAM" id="SignalP"/>
    </source>
</evidence>
<dbReference type="SUPFAM" id="SSF49452">
    <property type="entry name" value="Starch-binding domain-like"/>
    <property type="match status" value="1"/>
</dbReference>
<dbReference type="GO" id="GO:0015344">
    <property type="term" value="F:siderophore uptake transmembrane transporter activity"/>
    <property type="evidence" value="ECO:0007669"/>
    <property type="project" value="TreeGrafter"/>
</dbReference>